<reference evidence="1" key="2">
    <citation type="journal article" date="2015" name="Fish Shellfish Immunol.">
        <title>Early steps in the European eel (Anguilla anguilla)-Vibrio vulnificus interaction in the gills: Role of the RtxA13 toxin.</title>
        <authorList>
            <person name="Callol A."/>
            <person name="Pajuelo D."/>
            <person name="Ebbesson L."/>
            <person name="Teles M."/>
            <person name="MacKenzie S."/>
            <person name="Amaro C."/>
        </authorList>
    </citation>
    <scope>NUCLEOTIDE SEQUENCE</scope>
</reference>
<proteinExistence type="predicted"/>
<name>A0A0E9U4H5_ANGAN</name>
<dbReference type="EMBL" id="GBXM01048502">
    <property type="protein sequence ID" value="JAH60075.1"/>
    <property type="molecule type" value="Transcribed_RNA"/>
</dbReference>
<evidence type="ECO:0000313" key="1">
    <source>
        <dbReference type="EMBL" id="JAH60075.1"/>
    </source>
</evidence>
<organism evidence="1">
    <name type="scientific">Anguilla anguilla</name>
    <name type="common">European freshwater eel</name>
    <name type="synonym">Muraena anguilla</name>
    <dbReference type="NCBI Taxonomy" id="7936"/>
    <lineage>
        <taxon>Eukaryota</taxon>
        <taxon>Metazoa</taxon>
        <taxon>Chordata</taxon>
        <taxon>Craniata</taxon>
        <taxon>Vertebrata</taxon>
        <taxon>Euteleostomi</taxon>
        <taxon>Actinopterygii</taxon>
        <taxon>Neopterygii</taxon>
        <taxon>Teleostei</taxon>
        <taxon>Anguilliformes</taxon>
        <taxon>Anguillidae</taxon>
        <taxon>Anguilla</taxon>
    </lineage>
</organism>
<dbReference type="AlphaFoldDB" id="A0A0E9U4H5"/>
<sequence length="45" mass="5239">MMEFYLCTVDGDRDSKSMIQFNPLLFRARKRCQVGLSANMPRSPQ</sequence>
<accession>A0A0E9U4H5</accession>
<reference evidence="1" key="1">
    <citation type="submission" date="2014-11" db="EMBL/GenBank/DDBJ databases">
        <authorList>
            <person name="Amaro Gonzalez C."/>
        </authorList>
    </citation>
    <scope>NUCLEOTIDE SEQUENCE</scope>
</reference>
<protein>
    <submittedName>
        <fullName evidence="1">Uncharacterized protein</fullName>
    </submittedName>
</protein>